<keyword evidence="3" id="KW-1185">Reference proteome</keyword>
<dbReference type="EMBL" id="AAWS01000029">
    <property type="protein sequence ID" value="EAY26863.1"/>
    <property type="molecule type" value="Genomic_DNA"/>
</dbReference>
<keyword evidence="1" id="KW-0732">Signal</keyword>
<gene>
    <name evidence="2" type="ORF">M23134_04813</name>
</gene>
<name>A1ZRX5_MICM2</name>
<dbReference type="eggNOG" id="ENOG50336RS">
    <property type="taxonomic scope" value="Bacteria"/>
</dbReference>
<evidence type="ECO:0000313" key="2">
    <source>
        <dbReference type="EMBL" id="EAY26863.1"/>
    </source>
</evidence>
<comment type="caution">
    <text evidence="2">The sequence shown here is derived from an EMBL/GenBank/DDBJ whole genome shotgun (WGS) entry which is preliminary data.</text>
</comment>
<protein>
    <submittedName>
        <fullName evidence="2">Uncharacterized protein</fullName>
    </submittedName>
</protein>
<accession>A1ZRX5</accession>
<organism evidence="2 3">
    <name type="scientific">Microscilla marina ATCC 23134</name>
    <dbReference type="NCBI Taxonomy" id="313606"/>
    <lineage>
        <taxon>Bacteria</taxon>
        <taxon>Pseudomonadati</taxon>
        <taxon>Bacteroidota</taxon>
        <taxon>Cytophagia</taxon>
        <taxon>Cytophagales</taxon>
        <taxon>Microscillaceae</taxon>
        <taxon>Microscilla</taxon>
    </lineage>
</organism>
<evidence type="ECO:0000256" key="1">
    <source>
        <dbReference type="SAM" id="SignalP"/>
    </source>
</evidence>
<feature type="signal peptide" evidence="1">
    <location>
        <begin position="1"/>
        <end position="18"/>
    </location>
</feature>
<dbReference type="Proteomes" id="UP000004095">
    <property type="component" value="Unassembled WGS sequence"/>
</dbReference>
<dbReference type="Gene3D" id="3.40.50.10610">
    <property type="entry name" value="ABC-type transport auxiliary lipoprotein component"/>
    <property type="match status" value="1"/>
</dbReference>
<evidence type="ECO:0000313" key="3">
    <source>
        <dbReference type="Proteomes" id="UP000004095"/>
    </source>
</evidence>
<sequence>MFVWALATICMISTAAKAQTPQPKLTVLNIAVEGLHLSPKQAGNMVRRELAKIAKYEVLDKYDVMYLINKHGLKIDNCYGKICLLDVAKVIGSDKMLTGSIERFQKTITITLRLIDVKSKSVEKVEIKEFLHLPEHLKTMVTLSIRKIFGLPNNKEVVASLSERNKMENAINTPAADMLKLGGPRMGFTMFTGDLANQLAQPEYEGGYDAIPLMFQFGYQFETKYLNEGNFQALVEFIPMVTGIDQGLFIPSLTILNGLRSNKSGWEFAFGPTISLTQQAEGYYQNGAWVKLNDTDDRTQINQNIVTRLDSRGEYQINTGFVFAFGKTLRSGKLNIPINAYVVPHREGIRLGVSFGFNSRKNKY</sequence>
<proteinExistence type="predicted"/>
<dbReference type="AlphaFoldDB" id="A1ZRX5"/>
<reference evidence="2 3" key="1">
    <citation type="submission" date="2007-01" db="EMBL/GenBank/DDBJ databases">
        <authorList>
            <person name="Haygood M."/>
            <person name="Podell S."/>
            <person name="Anderson C."/>
            <person name="Hopkinson B."/>
            <person name="Roe K."/>
            <person name="Barbeau K."/>
            <person name="Gaasterland T."/>
            <person name="Ferriera S."/>
            <person name="Johnson J."/>
            <person name="Kravitz S."/>
            <person name="Beeson K."/>
            <person name="Sutton G."/>
            <person name="Rogers Y.-H."/>
            <person name="Friedman R."/>
            <person name="Frazier M."/>
            <person name="Venter J.C."/>
        </authorList>
    </citation>
    <scope>NUCLEOTIDE SEQUENCE [LARGE SCALE GENOMIC DNA]</scope>
    <source>
        <strain evidence="2 3">ATCC 23134</strain>
    </source>
</reference>
<feature type="chain" id="PRO_5002641615" evidence="1">
    <location>
        <begin position="19"/>
        <end position="364"/>
    </location>
</feature>